<evidence type="ECO:0000313" key="2">
    <source>
        <dbReference type="Proteomes" id="UP000003452"/>
    </source>
</evidence>
<proteinExistence type="predicted"/>
<dbReference type="GeneID" id="43183860"/>
<evidence type="ECO:0000313" key="1">
    <source>
        <dbReference type="EMBL" id="EDY97256.1"/>
    </source>
</evidence>
<dbReference type="EMBL" id="ABQC02000002">
    <property type="protein sequence ID" value="EDY97256.1"/>
    <property type="molecule type" value="Genomic_DNA"/>
</dbReference>
<reference evidence="1 2" key="1">
    <citation type="submission" date="2008-08" db="EMBL/GenBank/DDBJ databases">
        <title>Draft genome sequence of Bacteroides plebeius (DSM 17135).</title>
        <authorList>
            <person name="Sudarsanam P."/>
            <person name="Ley R."/>
            <person name="Guruge J."/>
            <person name="Turnbaugh P.J."/>
            <person name="Mahowald M."/>
            <person name="Liep D."/>
            <person name="Gordon J."/>
        </authorList>
    </citation>
    <scope>NUCLEOTIDE SEQUENCE [LARGE SCALE GENOMIC DNA]</scope>
    <source>
        <strain evidence="2">DSM 17135 / JCM 12973 / M2</strain>
    </source>
</reference>
<dbReference type="AlphaFoldDB" id="B5CU09"/>
<reference evidence="1 2" key="2">
    <citation type="submission" date="2008-08" db="EMBL/GenBank/DDBJ databases">
        <authorList>
            <person name="Fulton L."/>
            <person name="Clifton S."/>
            <person name="Fulton B."/>
            <person name="Xu J."/>
            <person name="Minx P."/>
            <person name="Pepin K.H."/>
            <person name="Johnson M."/>
            <person name="Thiruvilangam P."/>
            <person name="Bhonagiri V."/>
            <person name="Nash W.E."/>
            <person name="Mardis E.R."/>
            <person name="Wilson R.K."/>
        </authorList>
    </citation>
    <scope>NUCLEOTIDE SEQUENCE [LARGE SCALE GENOMIC DNA]</scope>
    <source>
        <strain evidence="2">DSM 17135 / JCM 12973 / M2</strain>
    </source>
</reference>
<comment type="caution">
    <text evidence="1">The sequence shown here is derived from an EMBL/GenBank/DDBJ whole genome shotgun (WGS) entry which is preliminary data.</text>
</comment>
<dbReference type="Proteomes" id="UP000003452">
    <property type="component" value="Unassembled WGS sequence"/>
</dbReference>
<name>B5CU09_PHOPM</name>
<sequence>MKKAETTKEKRVYEAPSMREIPVQLCDCIAGSAIAIKEGTSQIKEIREDNVNIVLGGKGRL</sequence>
<accession>B5CU09</accession>
<dbReference type="HOGENOM" id="CLU_2912915_0_0_10"/>
<protein>
    <submittedName>
        <fullName evidence="1">Uncharacterized protein</fullName>
    </submittedName>
</protein>
<gene>
    <name evidence="1" type="ORF">BACPLE_00043</name>
</gene>
<organism evidence="1 2">
    <name type="scientific">Phocaeicola plebeius (strain DSM 17135 / JCM 12973 / CCUG 54634 / M2)</name>
    <name type="common">Bacteroides plebeius</name>
    <dbReference type="NCBI Taxonomy" id="484018"/>
    <lineage>
        <taxon>Bacteria</taxon>
        <taxon>Pseudomonadati</taxon>
        <taxon>Bacteroidota</taxon>
        <taxon>Bacteroidia</taxon>
        <taxon>Bacteroidales</taxon>
        <taxon>Bacteroidaceae</taxon>
        <taxon>Phocaeicola</taxon>
    </lineage>
</organism>
<dbReference type="RefSeq" id="WP_007559259.1">
    <property type="nucleotide sequence ID" value="NZ_DS990122.1"/>
</dbReference>